<feature type="compositionally biased region" description="Polar residues" evidence="1">
    <location>
        <begin position="296"/>
        <end position="342"/>
    </location>
</feature>
<organism evidence="2 3">
    <name type="scientific">Parthenolecanium corni</name>
    <dbReference type="NCBI Taxonomy" id="536013"/>
    <lineage>
        <taxon>Eukaryota</taxon>
        <taxon>Metazoa</taxon>
        <taxon>Ecdysozoa</taxon>
        <taxon>Arthropoda</taxon>
        <taxon>Hexapoda</taxon>
        <taxon>Insecta</taxon>
        <taxon>Pterygota</taxon>
        <taxon>Neoptera</taxon>
        <taxon>Paraneoptera</taxon>
        <taxon>Hemiptera</taxon>
        <taxon>Sternorrhyncha</taxon>
        <taxon>Coccoidea</taxon>
        <taxon>Coccidae</taxon>
        <taxon>Parthenolecanium</taxon>
    </lineage>
</organism>
<proteinExistence type="predicted"/>
<gene>
    <name evidence="2" type="ORF">V9T40_001170</name>
</gene>
<accession>A0AAN9Y155</accession>
<evidence type="ECO:0000313" key="3">
    <source>
        <dbReference type="Proteomes" id="UP001367676"/>
    </source>
</evidence>
<evidence type="ECO:0000256" key="1">
    <source>
        <dbReference type="SAM" id="MobiDB-lite"/>
    </source>
</evidence>
<dbReference type="Proteomes" id="UP001367676">
    <property type="component" value="Unassembled WGS sequence"/>
</dbReference>
<feature type="compositionally biased region" description="Low complexity" evidence="1">
    <location>
        <begin position="281"/>
        <end position="295"/>
    </location>
</feature>
<dbReference type="EMBL" id="JBBCAQ010000034">
    <property type="protein sequence ID" value="KAK7580541.1"/>
    <property type="molecule type" value="Genomic_DNA"/>
</dbReference>
<name>A0AAN9Y155_9HEMI</name>
<protein>
    <submittedName>
        <fullName evidence="2">Uncharacterized protein</fullName>
    </submittedName>
</protein>
<feature type="region of interest" description="Disordered" evidence="1">
    <location>
        <begin position="281"/>
        <end position="342"/>
    </location>
</feature>
<dbReference type="AlphaFoldDB" id="A0AAN9Y155"/>
<comment type="caution">
    <text evidence="2">The sequence shown here is derived from an EMBL/GenBank/DDBJ whole genome shotgun (WGS) entry which is preliminary data.</text>
</comment>
<evidence type="ECO:0000313" key="2">
    <source>
        <dbReference type="EMBL" id="KAK7580541.1"/>
    </source>
</evidence>
<reference evidence="2 3" key="1">
    <citation type="submission" date="2024-03" db="EMBL/GenBank/DDBJ databases">
        <title>Adaptation during the transition from Ophiocordyceps entomopathogen to insect associate is accompanied by gene loss and intensified selection.</title>
        <authorList>
            <person name="Ward C.M."/>
            <person name="Onetto C.A."/>
            <person name="Borneman A.R."/>
        </authorList>
    </citation>
    <scope>NUCLEOTIDE SEQUENCE [LARGE SCALE GENOMIC DNA]</scope>
    <source>
        <strain evidence="2">AWRI1</strain>
        <tissue evidence="2">Single Adult Female</tissue>
    </source>
</reference>
<keyword evidence="3" id="KW-1185">Reference proteome</keyword>
<sequence>MALYLVYFIKLSQENLEDSEMPDVYSLAANVLQEIKTKLPASSNFHESTVTNTNNPEISTASKSVQEFKKHNAYKNHKGYTFSEVFHNGVKDGSSTPASKNNEVIPESRFLYHSLENPLFKSNSLNLQSEDDNEPIISDVHKISSPFESKWIFFPTNTGLSGRGLGSSTFDFLKKSRGIRNPPDLSPFPSSFKLSNNSLFGGSKLELKPFGSLAGTSAPAQAVDSTSTENSFYGYNLKEVKTADGKTQGVMQIFDKDGLKKNVVYNEKGVVDQTVKANATKAANSANTNKPATKAPQKSTTPPKVQPTSKPSNTAASSKTQQNSTAIAAAKQNATSSSVPTTAEPSYWNQHFTNFTNYALPSEEVEYNQPHTNSFATPEYILFNFLGQLSSVPFIPSNENFVTNELNSFDETVDENAFFFVEK</sequence>